<dbReference type="AlphaFoldDB" id="A0A445DSW4"/>
<dbReference type="InterPro" id="IPR014729">
    <property type="entry name" value="Rossmann-like_a/b/a_fold"/>
</dbReference>
<dbReference type="InterPro" id="IPR051348">
    <property type="entry name" value="U-box_ubiquitin_ligases"/>
</dbReference>
<evidence type="ECO:0000256" key="2">
    <source>
        <dbReference type="ARBA" id="ARBA00012483"/>
    </source>
</evidence>
<dbReference type="EC" id="2.3.2.27" evidence="2"/>
<gene>
    <name evidence="6" type="ORF">Ahy_A03g012181</name>
</gene>
<evidence type="ECO:0000256" key="3">
    <source>
        <dbReference type="ARBA" id="ARBA00022786"/>
    </source>
</evidence>
<dbReference type="STRING" id="3818.A0A445DSW4"/>
<dbReference type="PANTHER" id="PTHR45647">
    <property type="entry name" value="OS02G0152300 PROTEIN"/>
    <property type="match status" value="1"/>
</dbReference>
<dbReference type="GO" id="GO:0061630">
    <property type="term" value="F:ubiquitin protein ligase activity"/>
    <property type="evidence" value="ECO:0007669"/>
    <property type="project" value="UniProtKB-EC"/>
</dbReference>
<evidence type="ECO:0000313" key="7">
    <source>
        <dbReference type="Proteomes" id="UP000289738"/>
    </source>
</evidence>
<evidence type="ECO:0000256" key="5">
    <source>
        <dbReference type="SAM" id="MobiDB-lite"/>
    </source>
</evidence>
<dbReference type="Proteomes" id="UP000289738">
    <property type="component" value="Chromosome A03"/>
</dbReference>
<keyword evidence="4" id="KW-0175">Coiled coil</keyword>
<proteinExistence type="predicted"/>
<reference evidence="6 7" key="1">
    <citation type="submission" date="2019-01" db="EMBL/GenBank/DDBJ databases">
        <title>Sequencing of cultivated peanut Arachis hypogaea provides insights into genome evolution and oil improvement.</title>
        <authorList>
            <person name="Chen X."/>
        </authorList>
    </citation>
    <scope>NUCLEOTIDE SEQUENCE [LARGE SCALE GENOMIC DNA]</scope>
    <source>
        <strain evidence="7">cv. Fuhuasheng</strain>
        <tissue evidence="6">Leaves</tissue>
    </source>
</reference>
<name>A0A445DSW4_ARAHY</name>
<organism evidence="6 7">
    <name type="scientific">Arachis hypogaea</name>
    <name type="common">Peanut</name>
    <dbReference type="NCBI Taxonomy" id="3818"/>
    <lineage>
        <taxon>Eukaryota</taxon>
        <taxon>Viridiplantae</taxon>
        <taxon>Streptophyta</taxon>
        <taxon>Embryophyta</taxon>
        <taxon>Tracheophyta</taxon>
        <taxon>Spermatophyta</taxon>
        <taxon>Magnoliopsida</taxon>
        <taxon>eudicotyledons</taxon>
        <taxon>Gunneridae</taxon>
        <taxon>Pentapetalae</taxon>
        <taxon>rosids</taxon>
        <taxon>fabids</taxon>
        <taxon>Fabales</taxon>
        <taxon>Fabaceae</taxon>
        <taxon>Papilionoideae</taxon>
        <taxon>50 kb inversion clade</taxon>
        <taxon>dalbergioids sensu lato</taxon>
        <taxon>Dalbergieae</taxon>
        <taxon>Pterocarpus clade</taxon>
        <taxon>Arachis</taxon>
    </lineage>
</organism>
<feature type="compositionally biased region" description="Polar residues" evidence="5">
    <location>
        <begin position="199"/>
        <end position="218"/>
    </location>
</feature>
<feature type="region of interest" description="Disordered" evidence="5">
    <location>
        <begin position="197"/>
        <end position="218"/>
    </location>
</feature>
<comment type="catalytic activity">
    <reaction evidence="1">
        <text>S-ubiquitinyl-[E2 ubiquitin-conjugating enzyme]-L-cysteine + [acceptor protein]-L-lysine = [E2 ubiquitin-conjugating enzyme]-L-cysteine + N(6)-ubiquitinyl-[acceptor protein]-L-lysine.</text>
        <dbReference type="EC" id="2.3.2.27"/>
    </reaction>
</comment>
<evidence type="ECO:0000313" key="6">
    <source>
        <dbReference type="EMBL" id="RYR66211.1"/>
    </source>
</evidence>
<keyword evidence="7" id="KW-1185">Reference proteome</keyword>
<dbReference type="EMBL" id="SDMP01000003">
    <property type="protein sequence ID" value="RYR66211.1"/>
    <property type="molecule type" value="Genomic_DNA"/>
</dbReference>
<sequence length="420" mass="48423">MWRGYARGHIAIAVDNKEPSKLALSWALVNRNFIDVNPVILIHVVRTPPTGIHQVQSDDEVMEMLIPHRSYCTERNVQYEVVIVRDENVAAGILEYVSSQVDIRILILGSSTKRSRKSALSRIFKKKKNREDDVEIETTVLKWLPPHFRVYVIYKGNMTSHWDNLVAQRYKYRRLSPLNRNPRVRINNYPEVELDYEENNNPPLSFGNESPDNNDSISFYENLHSRQTVGGSSSSNNLNSDDDEPLFLQDKMEDEVIRQEVVGPKKAIMEFYHEAQISKQKLMNNELKGCNMKQEQIMKEAESEKVLKSEAAIEEVERLAEQAVGENRMSEAQAKAVMEADSMQKLFDALHQSQFFLKYQSLFNIFIFLHRRHRPDLLIPLLGLLQLLCLFVKAPGELQYLLPQIDIVLQIDEPTSGRGG</sequence>
<protein>
    <recommendedName>
        <fullName evidence="2">RING-type E3 ubiquitin transferase</fullName>
        <ecNumber evidence="2">2.3.2.27</ecNumber>
    </recommendedName>
</protein>
<evidence type="ECO:0000256" key="1">
    <source>
        <dbReference type="ARBA" id="ARBA00000900"/>
    </source>
</evidence>
<evidence type="ECO:0000256" key="4">
    <source>
        <dbReference type="SAM" id="Coils"/>
    </source>
</evidence>
<feature type="coiled-coil region" evidence="4">
    <location>
        <begin position="299"/>
        <end position="333"/>
    </location>
</feature>
<accession>A0A445DSW4</accession>
<feature type="region of interest" description="Disordered" evidence="5">
    <location>
        <begin position="226"/>
        <end position="245"/>
    </location>
</feature>
<dbReference type="Gene3D" id="3.40.50.620">
    <property type="entry name" value="HUPs"/>
    <property type="match status" value="1"/>
</dbReference>
<keyword evidence="3" id="KW-0833">Ubl conjugation pathway</keyword>
<dbReference type="SUPFAM" id="SSF52402">
    <property type="entry name" value="Adenine nucleotide alpha hydrolases-like"/>
    <property type="match status" value="1"/>
</dbReference>
<comment type="caution">
    <text evidence="6">The sequence shown here is derived from an EMBL/GenBank/DDBJ whole genome shotgun (WGS) entry which is preliminary data.</text>
</comment>
<dbReference type="PANTHER" id="PTHR45647:SF25">
    <property type="entry name" value="ADENINE NUCLEOTIDE ALPHA HYDROLASES-LIKE SUPERFAMILY PROTEIN"/>
    <property type="match status" value="1"/>
</dbReference>